<dbReference type="eggNOG" id="COG3431">
    <property type="taxonomic scope" value="Bacteria"/>
</dbReference>
<dbReference type="GO" id="GO:0019825">
    <property type="term" value="F:oxygen binding"/>
    <property type="evidence" value="ECO:0007669"/>
    <property type="project" value="InterPro"/>
</dbReference>
<evidence type="ECO:0000256" key="3">
    <source>
        <dbReference type="ARBA" id="ARBA00022692"/>
    </source>
</evidence>
<dbReference type="InterPro" id="IPR009050">
    <property type="entry name" value="Globin-like_sf"/>
</dbReference>
<keyword evidence="5 6" id="KW-0472">Membrane</keyword>
<dbReference type="Gene3D" id="1.10.490.10">
    <property type="entry name" value="Globins"/>
    <property type="match status" value="1"/>
</dbReference>
<dbReference type="InterPro" id="IPR044398">
    <property type="entry name" value="Globin-sensor_dom"/>
</dbReference>
<organism evidence="8 9">
    <name type="scientific">Thermocrinis albus (strain DSM 14484 / JCM 11386 / HI 11/12)</name>
    <dbReference type="NCBI Taxonomy" id="638303"/>
    <lineage>
        <taxon>Bacteria</taxon>
        <taxon>Pseudomonadati</taxon>
        <taxon>Aquificota</taxon>
        <taxon>Aquificia</taxon>
        <taxon>Aquificales</taxon>
        <taxon>Aquificaceae</taxon>
        <taxon>Thermocrinis</taxon>
    </lineage>
</organism>
<dbReference type="Proteomes" id="UP000002043">
    <property type="component" value="Chromosome"/>
</dbReference>
<keyword evidence="3 6" id="KW-0812">Transmembrane</keyword>
<evidence type="ECO:0000259" key="7">
    <source>
        <dbReference type="Pfam" id="PF11563"/>
    </source>
</evidence>
<feature type="transmembrane region" description="Helical" evidence="6">
    <location>
        <begin position="154"/>
        <end position="179"/>
    </location>
</feature>
<proteinExistence type="predicted"/>
<protein>
    <recommendedName>
        <fullName evidence="7">Globin-sensor domain-containing protein</fullName>
    </recommendedName>
</protein>
<reference evidence="9" key="1">
    <citation type="journal article" date="2010" name="Stand. Genomic Sci.">
        <title>Complete genome sequence of Thermocrinis albus type strain (HI 11/12T).</title>
        <authorList>
            <person name="Wirth R."/>
            <person name="Sikorski J."/>
            <person name="Brambilla E."/>
            <person name="Misra M."/>
            <person name="Lapidus A."/>
            <person name="Copeland A."/>
            <person name="Nolan M."/>
            <person name="Lucas S."/>
            <person name="Chen F."/>
            <person name="Tice H."/>
            <person name="Cheng J.F."/>
            <person name="Han C."/>
            <person name="Detter J.C."/>
            <person name="Tapia R."/>
            <person name="Bruce D."/>
            <person name="Goodwin L."/>
            <person name="Pitluck S."/>
            <person name="Pati A."/>
            <person name="Anderson I."/>
            <person name="Ivanova N."/>
            <person name="Mavromatis K."/>
            <person name="Mikhailova N."/>
            <person name="Chen A."/>
            <person name="Palaniappan K."/>
            <person name="Bilek Y."/>
            <person name="Hader T."/>
            <person name="Land M."/>
            <person name="Hauser L."/>
            <person name="Chang Y.J."/>
            <person name="Jeffries C.D."/>
            <person name="Tindall B.J."/>
            <person name="Rohde M."/>
            <person name="Goker M."/>
            <person name="Bristow J."/>
            <person name="Eisen J.A."/>
            <person name="Markowitz V."/>
            <person name="Hugenholtz P."/>
            <person name="Kyrpides N.C."/>
            <person name="Klenk H.P."/>
        </authorList>
    </citation>
    <scope>NUCLEOTIDE SEQUENCE [LARGE SCALE GENOMIC DNA]</scope>
    <source>
        <strain evidence="9">DSM 14484 / JCM 11386 / HI 11/12</strain>
    </source>
</reference>
<dbReference type="GO" id="GO:0020037">
    <property type="term" value="F:heme binding"/>
    <property type="evidence" value="ECO:0007669"/>
    <property type="project" value="InterPro"/>
</dbReference>
<keyword evidence="4 6" id="KW-1133">Transmembrane helix</keyword>
<dbReference type="STRING" id="638303.Thal_1426"/>
<feature type="transmembrane region" description="Helical" evidence="6">
    <location>
        <begin position="224"/>
        <end position="242"/>
    </location>
</feature>
<evidence type="ECO:0000313" key="9">
    <source>
        <dbReference type="Proteomes" id="UP000002043"/>
    </source>
</evidence>
<dbReference type="InterPro" id="IPR012292">
    <property type="entry name" value="Globin/Proto"/>
</dbReference>
<evidence type="ECO:0000313" key="8">
    <source>
        <dbReference type="EMBL" id="ADC90055.1"/>
    </source>
</evidence>
<evidence type="ECO:0000256" key="1">
    <source>
        <dbReference type="ARBA" id="ARBA00004651"/>
    </source>
</evidence>
<dbReference type="EMBL" id="CP001931">
    <property type="protein sequence ID" value="ADC90055.1"/>
    <property type="molecule type" value="Genomic_DNA"/>
</dbReference>
<dbReference type="RefSeq" id="WP_012992461.1">
    <property type="nucleotide sequence ID" value="NC_013894.1"/>
</dbReference>
<dbReference type="HOGENOM" id="CLU_080697_0_0_0"/>
<dbReference type="InterPro" id="IPR020948">
    <property type="entry name" value="P_starv_induced_PsiE-like"/>
</dbReference>
<comment type="subcellular location">
    <subcellularLocation>
        <location evidence="1">Cell membrane</location>
        <topology evidence="1">Multi-pass membrane protein</topology>
    </subcellularLocation>
</comment>
<name>D3SMS5_THEAH</name>
<dbReference type="KEGG" id="tal:Thal_1426"/>
<feature type="domain" description="Globin-sensor" evidence="7">
    <location>
        <begin position="6"/>
        <end position="133"/>
    </location>
</feature>
<dbReference type="AlphaFoldDB" id="D3SMS5"/>
<evidence type="ECO:0000256" key="4">
    <source>
        <dbReference type="ARBA" id="ARBA00022989"/>
    </source>
</evidence>
<keyword evidence="9" id="KW-1185">Reference proteome</keyword>
<dbReference type="GO" id="GO:0005886">
    <property type="term" value="C:plasma membrane"/>
    <property type="evidence" value="ECO:0007669"/>
    <property type="project" value="UniProtKB-SubCell"/>
</dbReference>
<accession>D3SMS5</accession>
<keyword evidence="2" id="KW-1003">Cell membrane</keyword>
<gene>
    <name evidence="8" type="ordered locus">Thal_1426</name>
</gene>
<evidence type="ECO:0000256" key="6">
    <source>
        <dbReference type="SAM" id="Phobius"/>
    </source>
</evidence>
<sequence length="278" mass="32089">MVSFEELKTSYRWTAEDEENLRSLSHLVPSWVEEFLESIRKDEHDERCFQSIREWLIATFSGPHDERYVRKIHNMLQEHLKAGCTLHHLQVLLSSVREFLLDKLTAQLGYSHQRDSLFRSVEKTLDLSLSIMLLSQKEEVPRHRRLLLDNIQRGLWILDLFIVISLFIVGVFLISWISYEFLLVLLGRLPLEKGGLSILGSILILYAISELLAHEVKHVKSGIISLKVFVGVALAALIRKVLIVSLTPEKMYELLSLAGVIVSLGLVYWLIHRVEEKV</sequence>
<dbReference type="Pfam" id="PF06146">
    <property type="entry name" value="PsiE"/>
    <property type="match status" value="1"/>
</dbReference>
<dbReference type="Pfam" id="PF11563">
    <property type="entry name" value="Protoglobin"/>
    <property type="match status" value="1"/>
</dbReference>
<evidence type="ECO:0000256" key="5">
    <source>
        <dbReference type="ARBA" id="ARBA00023136"/>
    </source>
</evidence>
<feature type="transmembrane region" description="Helical" evidence="6">
    <location>
        <begin position="254"/>
        <end position="271"/>
    </location>
</feature>
<dbReference type="SUPFAM" id="SSF46458">
    <property type="entry name" value="Globin-like"/>
    <property type="match status" value="1"/>
</dbReference>
<feature type="transmembrane region" description="Helical" evidence="6">
    <location>
        <begin position="194"/>
        <end position="212"/>
    </location>
</feature>
<evidence type="ECO:0000256" key="2">
    <source>
        <dbReference type="ARBA" id="ARBA00022475"/>
    </source>
</evidence>
<dbReference type="OrthoDB" id="9774793at2"/>